<evidence type="ECO:0000313" key="3">
    <source>
        <dbReference type="Proteomes" id="UP000008068"/>
    </source>
</evidence>
<feature type="transmembrane region" description="Helical" evidence="1">
    <location>
        <begin position="190"/>
        <end position="214"/>
    </location>
</feature>
<dbReference type="AlphaFoldDB" id="G0M9U8"/>
<dbReference type="InParanoid" id="G0M9U8"/>
<dbReference type="FunCoup" id="G0M9U8">
    <property type="interactions" value="418"/>
</dbReference>
<dbReference type="HOGENOM" id="CLU_944103_0_0_1"/>
<keyword evidence="1" id="KW-0812">Transmembrane</keyword>
<protein>
    <submittedName>
        <fullName evidence="2">Uncharacterized protein</fullName>
    </submittedName>
</protein>
<keyword evidence="1" id="KW-0472">Membrane</keyword>
<feature type="transmembrane region" description="Helical" evidence="1">
    <location>
        <begin position="265"/>
        <end position="284"/>
    </location>
</feature>
<sequence>MNFTLFPYGFSKDGVYEYLGNVKNLEYFAFIVLPLVPIYALVRGINMMVFDCVKKKEEMNSLTPLNLKFNRTSGRLMSTLHVMSFLYGLSHFFHMGWLVTILWYPFWITLYIIKIFTEMYLIVISLFSISHYFLHYSLAKPSVELTQTCVRSGIRMVTQWLILKDLVLFIWLIVVLETGRDYEIERILDYYYGIHLVFQLLLFLSAFFQVRIIFGSQNSDIKPSHAEKLIYNQTLGIALFKLIMIPILLYLALDGVNNDVLSLCFITADLMIVPTVVQFMEVVCRQSAVQGMEKLPMGAF</sequence>
<feature type="transmembrane region" description="Helical" evidence="1">
    <location>
        <begin position="119"/>
        <end position="139"/>
    </location>
</feature>
<dbReference type="InterPro" id="IPR018817">
    <property type="entry name" value="7TM_GPCR_serpentine_rcpt_Srz"/>
</dbReference>
<feature type="transmembrane region" description="Helical" evidence="1">
    <location>
        <begin position="160"/>
        <end position="178"/>
    </location>
</feature>
<dbReference type="STRING" id="135651.G0M9U8"/>
<dbReference type="Pfam" id="PF10325">
    <property type="entry name" value="7TM_GPCR_Srz"/>
    <property type="match status" value="1"/>
</dbReference>
<dbReference type="PANTHER" id="PTHR31720">
    <property type="entry name" value="SERPENTINE RECEPTOR, CLASS Z-RELATED"/>
    <property type="match status" value="1"/>
</dbReference>
<feature type="transmembrane region" description="Helical" evidence="1">
    <location>
        <begin position="85"/>
        <end position="113"/>
    </location>
</feature>
<proteinExistence type="predicted"/>
<dbReference type="Proteomes" id="UP000008068">
    <property type="component" value="Unassembled WGS sequence"/>
</dbReference>
<evidence type="ECO:0000256" key="1">
    <source>
        <dbReference type="SAM" id="Phobius"/>
    </source>
</evidence>
<organism evidence="3">
    <name type="scientific">Caenorhabditis brenneri</name>
    <name type="common">Nematode worm</name>
    <dbReference type="NCBI Taxonomy" id="135651"/>
    <lineage>
        <taxon>Eukaryota</taxon>
        <taxon>Metazoa</taxon>
        <taxon>Ecdysozoa</taxon>
        <taxon>Nematoda</taxon>
        <taxon>Chromadorea</taxon>
        <taxon>Rhabditida</taxon>
        <taxon>Rhabditina</taxon>
        <taxon>Rhabditomorpha</taxon>
        <taxon>Rhabditoidea</taxon>
        <taxon>Rhabditidae</taxon>
        <taxon>Peloderinae</taxon>
        <taxon>Caenorhabditis</taxon>
    </lineage>
</organism>
<feature type="transmembrane region" description="Helical" evidence="1">
    <location>
        <begin position="235"/>
        <end position="253"/>
    </location>
</feature>
<dbReference type="OMA" id="MWISAYI"/>
<accession>G0M9U8</accession>
<name>G0M9U8_CAEBE</name>
<evidence type="ECO:0000313" key="2">
    <source>
        <dbReference type="EMBL" id="EGT30861.1"/>
    </source>
</evidence>
<keyword evidence="1" id="KW-1133">Transmembrane helix</keyword>
<dbReference type="eggNOG" id="ENOG502T376">
    <property type="taxonomic scope" value="Eukaryota"/>
</dbReference>
<dbReference type="EMBL" id="GL379787">
    <property type="protein sequence ID" value="EGT30861.1"/>
    <property type="molecule type" value="Genomic_DNA"/>
</dbReference>
<reference evidence="3" key="1">
    <citation type="submission" date="2011-07" db="EMBL/GenBank/DDBJ databases">
        <authorList>
            <consortium name="Caenorhabditis brenneri Sequencing and Analysis Consortium"/>
            <person name="Wilson R.K."/>
        </authorList>
    </citation>
    <scope>NUCLEOTIDE SEQUENCE [LARGE SCALE GENOMIC DNA]</scope>
    <source>
        <strain evidence="3">PB2801</strain>
    </source>
</reference>
<feature type="transmembrane region" description="Helical" evidence="1">
    <location>
        <begin position="27"/>
        <end position="50"/>
    </location>
</feature>
<gene>
    <name evidence="2" type="ORF">CAEBREN_23926</name>
</gene>
<dbReference type="OrthoDB" id="5865620at2759"/>
<keyword evidence="3" id="KW-1185">Reference proteome</keyword>